<evidence type="ECO:0000256" key="2">
    <source>
        <dbReference type="ARBA" id="ARBA00022723"/>
    </source>
</evidence>
<dbReference type="EMBL" id="CP118942">
    <property type="protein sequence ID" value="WEE26921.1"/>
    <property type="molecule type" value="Genomic_DNA"/>
</dbReference>
<dbReference type="InterPro" id="IPR008275">
    <property type="entry name" value="CoA_E_activase_dom"/>
</dbReference>
<dbReference type="AlphaFoldDB" id="A0AAX3P687"/>
<dbReference type="Pfam" id="PF01869">
    <property type="entry name" value="BcrAD_BadFG"/>
    <property type="match status" value="1"/>
</dbReference>
<evidence type="ECO:0000256" key="3">
    <source>
        <dbReference type="ARBA" id="ARBA00023004"/>
    </source>
</evidence>
<dbReference type="InterPro" id="IPR002731">
    <property type="entry name" value="ATPase_BadF"/>
</dbReference>
<dbReference type="InterPro" id="IPR051805">
    <property type="entry name" value="Dehydratase_Activator_Redct"/>
</dbReference>
<evidence type="ECO:0000313" key="6">
    <source>
        <dbReference type="EMBL" id="WEE26921.1"/>
    </source>
</evidence>
<proteinExistence type="predicted"/>
<dbReference type="GO" id="GO:0046872">
    <property type="term" value="F:metal ion binding"/>
    <property type="evidence" value="ECO:0007669"/>
    <property type="project" value="UniProtKB-KW"/>
</dbReference>
<dbReference type="CDD" id="cd24036">
    <property type="entry name" value="ASKHA_NBD_BcrAD_BadFG_HgdC_HadI"/>
    <property type="match status" value="1"/>
</dbReference>
<keyword evidence="3" id="KW-0408">Iron</keyword>
<evidence type="ECO:0000313" key="7">
    <source>
        <dbReference type="Proteomes" id="UP001214666"/>
    </source>
</evidence>
<accession>A0AAX3P687</accession>
<dbReference type="SUPFAM" id="SSF53067">
    <property type="entry name" value="Actin-like ATPase domain"/>
    <property type="match status" value="1"/>
</dbReference>
<evidence type="ECO:0000256" key="4">
    <source>
        <dbReference type="ARBA" id="ARBA00023014"/>
    </source>
</evidence>
<dbReference type="PANTHER" id="PTHR32329">
    <property type="entry name" value="BIFUNCTIONAL PROTEIN [INCLUDES 2-HYDROXYACYL-COA DEHYDRATASE (N-TER) AND ITS ACTIVATOR DOMAIN (C_TERM)-RELATED"/>
    <property type="match status" value="1"/>
</dbReference>
<reference evidence="6" key="1">
    <citation type="submission" date="2023-02" db="EMBL/GenBank/DDBJ databases">
        <title>The sequence of Aeromonas hydrophila K533.</title>
        <authorList>
            <person name="Luo X."/>
        </authorList>
    </citation>
    <scope>NUCLEOTIDE SEQUENCE</scope>
    <source>
        <strain evidence="6">K533</strain>
    </source>
</reference>
<dbReference type="PANTHER" id="PTHR32329:SF2">
    <property type="entry name" value="BIFUNCTIONAL PROTEIN [INCLUDES 2-HYDROXYACYL-COA DEHYDRATASE (N-TER) AND ITS ACTIVATOR DOMAIN (C_TERM)"/>
    <property type="match status" value="1"/>
</dbReference>
<dbReference type="NCBIfam" id="TIGR00241">
    <property type="entry name" value="CoA_E_activ"/>
    <property type="match status" value="1"/>
</dbReference>
<organism evidence="6 7">
    <name type="scientific">Aeromonas hydrophila</name>
    <dbReference type="NCBI Taxonomy" id="644"/>
    <lineage>
        <taxon>Bacteria</taxon>
        <taxon>Pseudomonadati</taxon>
        <taxon>Pseudomonadota</taxon>
        <taxon>Gammaproteobacteria</taxon>
        <taxon>Aeromonadales</taxon>
        <taxon>Aeromonadaceae</taxon>
        <taxon>Aeromonas</taxon>
    </lineage>
</organism>
<dbReference type="InterPro" id="IPR043129">
    <property type="entry name" value="ATPase_NBD"/>
</dbReference>
<dbReference type="Gene3D" id="3.30.420.40">
    <property type="match status" value="2"/>
</dbReference>
<evidence type="ECO:0000256" key="1">
    <source>
        <dbReference type="ARBA" id="ARBA00001966"/>
    </source>
</evidence>
<keyword evidence="2" id="KW-0479">Metal-binding</keyword>
<dbReference type="GO" id="GO:0051536">
    <property type="term" value="F:iron-sulfur cluster binding"/>
    <property type="evidence" value="ECO:0007669"/>
    <property type="project" value="UniProtKB-KW"/>
</dbReference>
<feature type="domain" description="ATPase BadF/BadG/BcrA/BcrD type" evidence="5">
    <location>
        <begin position="5"/>
        <end position="251"/>
    </location>
</feature>
<name>A0AAX3P687_AERHY</name>
<gene>
    <name evidence="6" type="ORF">PY771_00940</name>
</gene>
<keyword evidence="4" id="KW-0411">Iron-sulfur</keyword>
<dbReference type="RefSeq" id="WP_264098134.1">
    <property type="nucleotide sequence ID" value="NZ_CP118942.1"/>
</dbReference>
<dbReference type="Proteomes" id="UP001214666">
    <property type="component" value="Chromosome"/>
</dbReference>
<comment type="cofactor">
    <cofactor evidence="1">
        <name>[4Fe-4S] cluster</name>
        <dbReference type="ChEBI" id="CHEBI:49883"/>
    </cofactor>
</comment>
<protein>
    <submittedName>
        <fullName evidence="6">Acyl-CoA dehydratase activase</fullName>
    </submittedName>
</protein>
<evidence type="ECO:0000259" key="5">
    <source>
        <dbReference type="Pfam" id="PF01869"/>
    </source>
</evidence>
<sequence>MSLTIGIDSGSTATKGILFDHKDGGRIVRRFLVPTPFRPLAAIEQGWETLSAALPERPHLTLTGYGRDLASFADRRVTEISCHGLGARLLCPSVHTVIDIGGQDSKVIQLDGEGNLTDFLMNDKCAAGTGRFLEVITRTLGARVEQLDELLQGAEPHDISSMCTVFAESEAISLRSAGIPAESILAGIVRSMARRSANFIGRLGARPTVLFTGGVSHCATFRHYLAQGLGCDVATHPDAQFAGALGAALFGARARTRTGGKS</sequence>